<keyword evidence="1" id="KW-0812">Transmembrane</keyword>
<evidence type="ECO:0000313" key="3">
    <source>
        <dbReference type="EMBL" id="QVM85741.1"/>
    </source>
</evidence>
<name>A0ABX8E972_9SPHN</name>
<gene>
    <name evidence="3" type="ORF">HT578_20360</name>
</gene>
<keyword evidence="1" id="KW-1133">Transmembrane helix</keyword>
<feature type="transmembrane region" description="Helical" evidence="1">
    <location>
        <begin position="144"/>
        <end position="161"/>
    </location>
</feature>
<feature type="domain" description="Periplasmic sensor" evidence="2">
    <location>
        <begin position="37"/>
        <end position="129"/>
    </location>
</feature>
<protein>
    <recommendedName>
        <fullName evidence="2">Periplasmic sensor domain-containing protein</fullName>
    </recommendedName>
</protein>
<keyword evidence="1" id="KW-0472">Membrane</keyword>
<evidence type="ECO:0000256" key="1">
    <source>
        <dbReference type="SAM" id="Phobius"/>
    </source>
</evidence>
<accession>A0ABX8E972</accession>
<keyword evidence="4" id="KW-1185">Reference proteome</keyword>
<dbReference type="Proteomes" id="UP000677126">
    <property type="component" value="Chromosome"/>
</dbReference>
<dbReference type="EMBL" id="CP054856">
    <property type="protein sequence ID" value="QVM85741.1"/>
    <property type="molecule type" value="Genomic_DNA"/>
</dbReference>
<evidence type="ECO:0000259" key="2">
    <source>
        <dbReference type="Pfam" id="PF17152"/>
    </source>
</evidence>
<organism evidence="3 4">
    <name type="scientific">Novosphingobium decolorationis</name>
    <dbReference type="NCBI Taxonomy" id="2698673"/>
    <lineage>
        <taxon>Bacteria</taxon>
        <taxon>Pseudomonadati</taxon>
        <taxon>Pseudomonadota</taxon>
        <taxon>Alphaproteobacteria</taxon>
        <taxon>Sphingomonadales</taxon>
        <taxon>Sphingomonadaceae</taxon>
        <taxon>Novosphingobium</taxon>
    </lineage>
</organism>
<evidence type="ECO:0000313" key="4">
    <source>
        <dbReference type="Proteomes" id="UP000677126"/>
    </source>
</evidence>
<dbReference type="InterPro" id="IPR033417">
    <property type="entry name" value="CHASE8"/>
</dbReference>
<sequence>MIIAFRKKLKLLTGLAVASALTVSAMGLIGLQWKTDREQAEQRFVQAASIISSNIAPAILFEDPAVAGENLESIQGLDGIGWVEAVLPGGQVFASYDAAPGARADQLAWEAVVERPIRVDGRQIATLRVGVHYRSLSDILFDNLGAAALITMVAFAIAVLLSHWMDRIAHKPIDTLMRAMRKISASGDSSVRLE</sequence>
<dbReference type="Pfam" id="PF17152">
    <property type="entry name" value="CHASE8"/>
    <property type="match status" value="1"/>
</dbReference>
<reference evidence="3 4" key="1">
    <citation type="journal article" date="2021" name="Int. J. Syst. Evol. Microbiol.">
        <title>Novosphingobium decolorationis sp. nov., an aniline blue-decolourizing bacterium isolated from East Pacific sediment.</title>
        <authorList>
            <person name="Chen X."/>
            <person name="Dong B."/>
            <person name="Chen T."/>
            <person name="Ren N."/>
            <person name="Wang J."/>
            <person name="Xu Y."/>
            <person name="Yang J."/>
            <person name="Zhu S."/>
            <person name="Chen J."/>
        </authorList>
    </citation>
    <scope>NUCLEOTIDE SEQUENCE [LARGE SCALE GENOMIC DNA]</scope>
    <source>
        <strain evidence="3 4">502str22</strain>
    </source>
</reference>
<proteinExistence type="predicted"/>